<feature type="transmembrane region" description="Helical" evidence="8">
    <location>
        <begin position="172"/>
        <end position="191"/>
    </location>
</feature>
<evidence type="ECO:0000256" key="8">
    <source>
        <dbReference type="SAM" id="Phobius"/>
    </source>
</evidence>
<sequence>MGKLTAADKRKVQKPLLWIGLASIVMTFAGLTSGYVVSRSALLADNRWLIFGLPPQFLYATIIILVSSLTMILAKMALKKGQISMAGNLVLVSLFLGVAFFVIQIYGAQDMIDRGFNAVGVNTAVSWVYVIAGLHWLHLFSGLIVLLYTWYRTAIKKVHTATDHQGFSVSAIYWHFLDGLWLYLYLFLLFIR</sequence>
<dbReference type="SUPFAM" id="SSF81452">
    <property type="entry name" value="Cytochrome c oxidase subunit III-like"/>
    <property type="match status" value="1"/>
</dbReference>
<dbReference type="InterPro" id="IPR035973">
    <property type="entry name" value="Cyt_c_oxidase_su3-like_sf"/>
</dbReference>
<evidence type="ECO:0000259" key="9">
    <source>
        <dbReference type="PROSITE" id="PS50253"/>
    </source>
</evidence>
<evidence type="ECO:0000256" key="4">
    <source>
        <dbReference type="ARBA" id="ARBA00022692"/>
    </source>
</evidence>
<organism evidence="10 11">
    <name type="scientific">Croceimicrobium hydrocarbonivorans</name>
    <dbReference type="NCBI Taxonomy" id="2761580"/>
    <lineage>
        <taxon>Bacteria</taxon>
        <taxon>Pseudomonadati</taxon>
        <taxon>Bacteroidota</taxon>
        <taxon>Flavobacteriia</taxon>
        <taxon>Flavobacteriales</taxon>
        <taxon>Owenweeksiaceae</taxon>
        <taxon>Croceimicrobium</taxon>
    </lineage>
</organism>
<proteinExistence type="inferred from homology"/>
<feature type="transmembrane region" description="Helical" evidence="8">
    <location>
        <begin position="16"/>
        <end position="37"/>
    </location>
</feature>
<gene>
    <name evidence="10" type="ORF">H4K34_10805</name>
</gene>
<keyword evidence="5 8" id="KW-1133">Transmembrane helix</keyword>
<name>A0A7H0VAW9_9FLAO</name>
<dbReference type="RefSeq" id="WP_210757435.1">
    <property type="nucleotide sequence ID" value="NZ_CP060139.1"/>
</dbReference>
<comment type="similarity">
    <text evidence="2 7">Belongs to the cytochrome c oxidase subunit 3 family.</text>
</comment>
<evidence type="ECO:0000256" key="1">
    <source>
        <dbReference type="ARBA" id="ARBA00004651"/>
    </source>
</evidence>
<dbReference type="GO" id="GO:0019646">
    <property type="term" value="P:aerobic electron transport chain"/>
    <property type="evidence" value="ECO:0007669"/>
    <property type="project" value="InterPro"/>
</dbReference>
<keyword evidence="3" id="KW-1003">Cell membrane</keyword>
<evidence type="ECO:0000256" key="6">
    <source>
        <dbReference type="ARBA" id="ARBA00023136"/>
    </source>
</evidence>
<evidence type="ECO:0000256" key="3">
    <source>
        <dbReference type="ARBA" id="ARBA00022475"/>
    </source>
</evidence>
<dbReference type="KEGG" id="chyd:H4K34_10805"/>
<comment type="subcellular location">
    <subcellularLocation>
        <location evidence="1 7">Cell membrane</location>
        <topology evidence="1 7">Multi-pass membrane protein</topology>
    </subcellularLocation>
</comment>
<dbReference type="EMBL" id="CP060139">
    <property type="protein sequence ID" value="QNR22867.1"/>
    <property type="molecule type" value="Genomic_DNA"/>
</dbReference>
<dbReference type="GO" id="GO:0005886">
    <property type="term" value="C:plasma membrane"/>
    <property type="evidence" value="ECO:0007669"/>
    <property type="project" value="UniProtKB-SubCell"/>
</dbReference>
<protein>
    <submittedName>
        <fullName evidence="10">Cytochrome c oxidase subunit 3</fullName>
    </submittedName>
</protein>
<accession>A0A7H0VAW9</accession>
<dbReference type="Gene3D" id="1.20.120.80">
    <property type="entry name" value="Cytochrome c oxidase, subunit III, four-helix bundle"/>
    <property type="match status" value="1"/>
</dbReference>
<dbReference type="Pfam" id="PF00510">
    <property type="entry name" value="COX3"/>
    <property type="match status" value="1"/>
</dbReference>
<dbReference type="Proteomes" id="UP000516305">
    <property type="component" value="Chromosome"/>
</dbReference>
<dbReference type="PANTHER" id="PTHR11403:SF2">
    <property type="entry name" value="CYTOCHROME BO(3) UBIQUINOL OXIDASE SUBUNIT 3"/>
    <property type="match status" value="1"/>
</dbReference>
<keyword evidence="11" id="KW-1185">Reference proteome</keyword>
<feature type="transmembrane region" description="Helical" evidence="8">
    <location>
        <begin position="57"/>
        <end position="74"/>
    </location>
</feature>
<dbReference type="AlphaFoldDB" id="A0A7H0VAW9"/>
<feature type="domain" description="Heme-copper oxidase subunit III family profile" evidence="9">
    <location>
        <begin position="1"/>
        <end position="192"/>
    </location>
</feature>
<evidence type="ECO:0000256" key="2">
    <source>
        <dbReference type="ARBA" id="ARBA00010581"/>
    </source>
</evidence>
<evidence type="ECO:0000313" key="11">
    <source>
        <dbReference type="Proteomes" id="UP000516305"/>
    </source>
</evidence>
<keyword evidence="6 8" id="KW-0472">Membrane</keyword>
<keyword evidence="4 7" id="KW-0812">Transmembrane</keyword>
<feature type="transmembrane region" description="Helical" evidence="8">
    <location>
        <begin position="127"/>
        <end position="151"/>
    </location>
</feature>
<evidence type="ECO:0000313" key="10">
    <source>
        <dbReference type="EMBL" id="QNR22867.1"/>
    </source>
</evidence>
<evidence type="ECO:0000256" key="7">
    <source>
        <dbReference type="RuleBase" id="RU003376"/>
    </source>
</evidence>
<dbReference type="InterPro" id="IPR000298">
    <property type="entry name" value="Cyt_c_oxidase-like_su3"/>
</dbReference>
<dbReference type="GO" id="GO:0004129">
    <property type="term" value="F:cytochrome-c oxidase activity"/>
    <property type="evidence" value="ECO:0007669"/>
    <property type="project" value="InterPro"/>
</dbReference>
<dbReference type="InterPro" id="IPR024791">
    <property type="entry name" value="Cyt_c/ubiquinol_Oxase_su3"/>
</dbReference>
<dbReference type="PANTHER" id="PTHR11403">
    <property type="entry name" value="CYTOCHROME C OXIDASE SUBUNIT III"/>
    <property type="match status" value="1"/>
</dbReference>
<dbReference type="InterPro" id="IPR013833">
    <property type="entry name" value="Cyt_c_oxidase_su3_a-hlx"/>
</dbReference>
<evidence type="ECO:0000256" key="5">
    <source>
        <dbReference type="ARBA" id="ARBA00022989"/>
    </source>
</evidence>
<dbReference type="PROSITE" id="PS50253">
    <property type="entry name" value="COX3"/>
    <property type="match status" value="1"/>
</dbReference>
<feature type="transmembrane region" description="Helical" evidence="8">
    <location>
        <begin position="86"/>
        <end position="107"/>
    </location>
</feature>
<reference evidence="10 11" key="1">
    <citation type="submission" date="2020-08" db="EMBL/GenBank/DDBJ databases">
        <title>Croceimicrobium hydrocarbonivorans gen. nov., sp. nov., a novel marine bacterium isolated from a bacterial consortium that degrades polyethylene terephthalate.</title>
        <authorList>
            <person name="Liu R."/>
        </authorList>
    </citation>
    <scope>NUCLEOTIDE SEQUENCE [LARGE SCALE GENOMIC DNA]</scope>
    <source>
        <strain evidence="10 11">A20-9</strain>
    </source>
</reference>